<keyword evidence="2" id="KW-1185">Reference proteome</keyword>
<name>A0A4R6ZTD6_9LIST</name>
<organism evidence="1 2">
    <name type="scientific">Listeria rocourtiae</name>
    <dbReference type="NCBI Taxonomy" id="647910"/>
    <lineage>
        <taxon>Bacteria</taxon>
        <taxon>Bacillati</taxon>
        <taxon>Bacillota</taxon>
        <taxon>Bacilli</taxon>
        <taxon>Bacillales</taxon>
        <taxon>Listeriaceae</taxon>
        <taxon>Listeria</taxon>
    </lineage>
</organism>
<comment type="caution">
    <text evidence="1">The sequence shown here is derived from an EMBL/GenBank/DDBJ whole genome shotgun (WGS) entry which is preliminary data.</text>
</comment>
<dbReference type="Proteomes" id="UP000295558">
    <property type="component" value="Unassembled WGS sequence"/>
</dbReference>
<sequence length="207" mass="22873">MKKFLISLGAIVIVLGGVLIYLNHMNYWPFQGDKIKGIADGEIKNMRVLSDSDEMSLLLAASGTLGYNVKAKSMTVCFDVYNYDKRVSHEMVTAVSGDKETQLSNTLMWGIPGFDAFKPSEIHVILGNGKGGSGESSLVIPKNIFGKLENHVTQTQPFDDEKIIKGKKYILQAWGMGKGDMGTNKEALTKKGLKSREQTVMLYIIFK</sequence>
<accession>A0A4R6ZTD6</accession>
<gene>
    <name evidence="1" type="ORF">DFP96_101441</name>
</gene>
<protein>
    <submittedName>
        <fullName evidence="1">Uncharacterized protein</fullName>
    </submittedName>
</protein>
<dbReference type="EMBL" id="SNZK01000001">
    <property type="protein sequence ID" value="TDR55504.1"/>
    <property type="molecule type" value="Genomic_DNA"/>
</dbReference>
<dbReference type="RefSeq" id="WP_036070227.1">
    <property type="nucleotide sequence ID" value="NZ_JAARQJ010000012.1"/>
</dbReference>
<reference evidence="1 2" key="1">
    <citation type="submission" date="2019-03" db="EMBL/GenBank/DDBJ databases">
        <title>Genomic Encyclopedia of Type Strains, Phase III (KMG-III): the genomes of soil and plant-associated and newly described type strains.</title>
        <authorList>
            <person name="Whitman W."/>
        </authorList>
    </citation>
    <scope>NUCLEOTIDE SEQUENCE [LARGE SCALE GENOMIC DNA]</scope>
    <source>
        <strain evidence="1 2">CECT 7972</strain>
    </source>
</reference>
<proteinExistence type="predicted"/>
<dbReference type="AlphaFoldDB" id="A0A4R6ZTD6"/>
<evidence type="ECO:0000313" key="1">
    <source>
        <dbReference type="EMBL" id="TDR55504.1"/>
    </source>
</evidence>
<evidence type="ECO:0000313" key="2">
    <source>
        <dbReference type="Proteomes" id="UP000295558"/>
    </source>
</evidence>
<dbReference type="OrthoDB" id="2361332at2"/>